<dbReference type="AlphaFoldDB" id="A0A369MCT7"/>
<dbReference type="GO" id="GO:0003677">
    <property type="term" value="F:DNA binding"/>
    <property type="evidence" value="ECO:0007669"/>
    <property type="project" value="UniProtKB-KW"/>
</dbReference>
<dbReference type="Pfam" id="PF00196">
    <property type="entry name" value="GerE"/>
    <property type="match status" value="1"/>
</dbReference>
<feature type="domain" description="HTH luxR-type" evidence="6">
    <location>
        <begin position="448"/>
        <end position="513"/>
    </location>
</feature>
<dbReference type="Proteomes" id="UP000253915">
    <property type="component" value="Unassembled WGS sequence"/>
</dbReference>
<keyword evidence="1" id="KW-0805">Transcription regulation</keyword>
<protein>
    <submittedName>
        <fullName evidence="8">LuxR family transcriptional regulator</fullName>
    </submittedName>
</protein>
<dbReference type="InterPro" id="IPR000792">
    <property type="entry name" value="Tscrpt_reg_LuxR_C"/>
</dbReference>
<feature type="transmembrane region" description="Helical" evidence="5">
    <location>
        <begin position="163"/>
        <end position="181"/>
    </location>
</feature>
<evidence type="ECO:0000256" key="5">
    <source>
        <dbReference type="SAM" id="Phobius"/>
    </source>
</evidence>
<gene>
    <name evidence="11" type="ORF">C1853_02955</name>
    <name evidence="10" type="ORF">C1871_05455</name>
    <name evidence="9" type="ORF">C1872_06645</name>
    <name evidence="8" type="ORF">C1875_09590</name>
    <name evidence="7" type="ORF">GO726_05395</name>
</gene>
<dbReference type="EMBL" id="PPUQ01000002">
    <property type="protein sequence ID" value="RDC41071.1"/>
    <property type="molecule type" value="Genomic_DNA"/>
</dbReference>
<dbReference type="GO" id="GO:0006355">
    <property type="term" value="P:regulation of DNA-templated transcription"/>
    <property type="evidence" value="ECO:0007669"/>
    <property type="project" value="InterPro"/>
</dbReference>
<dbReference type="PRINTS" id="PR00038">
    <property type="entry name" value="HTHLUXR"/>
</dbReference>
<dbReference type="Gene3D" id="1.10.10.10">
    <property type="entry name" value="Winged helix-like DNA-binding domain superfamily/Winged helix DNA-binding domain"/>
    <property type="match status" value="1"/>
</dbReference>
<dbReference type="RefSeq" id="WP_035584210.1">
    <property type="nucleotide sequence ID" value="NZ_AP031442.1"/>
</dbReference>
<dbReference type="PANTHER" id="PTHR44688:SF16">
    <property type="entry name" value="DNA-BINDING TRANSCRIPTIONAL ACTIVATOR DEVR_DOSR"/>
    <property type="match status" value="1"/>
</dbReference>
<dbReference type="EMBL" id="PPTY01000006">
    <property type="protein sequence ID" value="RDB86991.1"/>
    <property type="molecule type" value="Genomic_DNA"/>
</dbReference>
<dbReference type="EMBL" id="WPOM01000008">
    <property type="protein sequence ID" value="MVN32603.1"/>
    <property type="molecule type" value="Genomic_DNA"/>
</dbReference>
<proteinExistence type="predicted"/>
<organism evidence="8 15">
    <name type="scientific">Eggerthella lenta</name>
    <name type="common">Eubacterium lentum</name>
    <dbReference type="NCBI Taxonomy" id="84112"/>
    <lineage>
        <taxon>Bacteria</taxon>
        <taxon>Bacillati</taxon>
        <taxon>Actinomycetota</taxon>
        <taxon>Coriobacteriia</taxon>
        <taxon>Eggerthellales</taxon>
        <taxon>Eggerthellaceae</taxon>
        <taxon>Eggerthella</taxon>
    </lineage>
</organism>
<evidence type="ECO:0000313" key="16">
    <source>
        <dbReference type="Proteomes" id="UP000436429"/>
    </source>
</evidence>
<evidence type="ECO:0000313" key="10">
    <source>
        <dbReference type="EMBL" id="RDB86991.1"/>
    </source>
</evidence>
<evidence type="ECO:0000256" key="4">
    <source>
        <dbReference type="SAM" id="MobiDB-lite"/>
    </source>
</evidence>
<evidence type="ECO:0000256" key="1">
    <source>
        <dbReference type="ARBA" id="ARBA00023015"/>
    </source>
</evidence>
<sequence>METPAGVRVNRSAVLASLGLSTNLLWCTLAGHTGGFPSSLHDLDPAVNPRIFFLLGILIVGVAFAVGPRWLRERDQPFSYVLPLASSIGTASFALASNQSLFDPIFLAIAGLIMFGAGYFWIASRFYLLLARTQTFACTAWCIVAALGMETLVLPIARYAVPPVWQIAVTIALPLVSAALFKAARSSAPTESAQNITRRADLPGARMEALAAQPRRAVLPAGREGRRSLLVLIAAAALLLATVRSFSSIGLWGSEAVAAQGIAAEVVFSLVSTAFLALFALATLVKTTGWRLDLRFQPAFIIVIGGLFLVVSQNAAPGIPAALLDALMRLDDSCAHVLFWIVVVTAIDALTMPSYRVMGVAAAVYALSSVLWVALLGSGVAFSSMIMLGAAYSLTIAAILSEWIGARRLESTEKESAAGNPEPTTAHPSSGDLTGEHVSRAIAVRCEDIAVANKLSPRETEIFILLAQGRTRTLIQEELVLAENTVKTHIAHIYAKLGIGNRQEMMDLVLGATEEDGRAASPRSYITKK</sequence>
<comment type="caution">
    <text evidence="8">The sequence shown here is derived from an EMBL/GenBank/DDBJ whole genome shotgun (WGS) entry which is preliminary data.</text>
</comment>
<dbReference type="Proteomes" id="UP000253857">
    <property type="component" value="Unassembled WGS sequence"/>
</dbReference>
<dbReference type="SUPFAM" id="SSF46894">
    <property type="entry name" value="C-terminal effector domain of the bipartite response regulators"/>
    <property type="match status" value="1"/>
</dbReference>
<evidence type="ECO:0000313" key="11">
    <source>
        <dbReference type="EMBL" id="RDC41071.1"/>
    </source>
</evidence>
<evidence type="ECO:0000256" key="3">
    <source>
        <dbReference type="ARBA" id="ARBA00023163"/>
    </source>
</evidence>
<evidence type="ECO:0000313" key="14">
    <source>
        <dbReference type="Proteomes" id="UP000253915"/>
    </source>
</evidence>
<reference evidence="12 13" key="1">
    <citation type="journal article" date="2018" name="Elife">
        <title>Discovery and characterization of a prevalent human gut bacterial enzyme sufficient for the inactivation of a family of plant toxins.</title>
        <authorList>
            <person name="Koppel N."/>
            <person name="Bisanz J.E."/>
            <person name="Pandelia M.E."/>
            <person name="Turnbaugh P.J."/>
            <person name="Balskus E.P."/>
        </authorList>
    </citation>
    <scope>NUCLEOTIDE SEQUENCE [LARGE SCALE GENOMIC DNA]</scope>
    <source>
        <strain evidence="11 14">16A</strain>
        <strain evidence="10 13">FAA1-1-60AUCSF</strain>
        <strain evidence="9 12">MR1 #12</strain>
        <strain evidence="8 15">W1 BHI 6</strain>
    </source>
</reference>
<dbReference type="PANTHER" id="PTHR44688">
    <property type="entry name" value="DNA-BINDING TRANSCRIPTIONAL ACTIVATOR DEVR_DOSR"/>
    <property type="match status" value="1"/>
</dbReference>
<feature type="transmembrane region" description="Helical" evidence="5">
    <location>
        <begin position="135"/>
        <end position="157"/>
    </location>
</feature>
<keyword evidence="5" id="KW-1133">Transmembrane helix</keyword>
<dbReference type="CDD" id="cd06170">
    <property type="entry name" value="LuxR_C_like"/>
    <property type="match status" value="1"/>
</dbReference>
<feature type="compositionally biased region" description="Polar residues" evidence="4">
    <location>
        <begin position="422"/>
        <end position="432"/>
    </location>
</feature>
<feature type="transmembrane region" description="Helical" evidence="5">
    <location>
        <begin position="12"/>
        <end position="31"/>
    </location>
</feature>
<dbReference type="InterPro" id="IPR036388">
    <property type="entry name" value="WH-like_DNA-bd_sf"/>
</dbReference>
<evidence type="ECO:0000313" key="13">
    <source>
        <dbReference type="Proteomes" id="UP000253857"/>
    </source>
</evidence>
<name>A0A369MCT7_EGGLN</name>
<keyword evidence="2" id="KW-0238">DNA-binding</keyword>
<reference evidence="7 16" key="2">
    <citation type="submission" date="2019-11" db="EMBL/GenBank/DDBJ databases">
        <title>Whole genome shotgun sequencing (WGS) data from Adlercreutzia equolifaciens ResAG-91, Eggerthella lenta MRI-F36, MRI-F37, MRI-F40, ResAG-49, ResAG-88, ResAG-121, ResAG-145, and Gordonibacter sp. ResAG-5, ResAG-26, ResAG-43, ResAG-50, ResAG-59.</title>
        <authorList>
            <person name="Stoll D.A."/>
            <person name="Danylec N."/>
            <person name="Franz C.M.A.P."/>
            <person name="Huch M."/>
        </authorList>
    </citation>
    <scope>NUCLEOTIDE SEQUENCE [LARGE SCALE GENOMIC DNA]</scope>
    <source>
        <strain evidence="7 16">ResAG-88</strain>
    </source>
</reference>
<dbReference type="SMART" id="SM00421">
    <property type="entry name" value="HTH_LUXR"/>
    <property type="match status" value="1"/>
</dbReference>
<evidence type="ECO:0000313" key="8">
    <source>
        <dbReference type="EMBL" id="RDB69580.1"/>
    </source>
</evidence>
<dbReference type="EMBL" id="PPTU01000013">
    <property type="protein sequence ID" value="RDB69580.1"/>
    <property type="molecule type" value="Genomic_DNA"/>
</dbReference>
<dbReference type="Proteomes" id="UP000436429">
    <property type="component" value="Unassembled WGS sequence"/>
</dbReference>
<evidence type="ECO:0000313" key="12">
    <source>
        <dbReference type="Proteomes" id="UP000253752"/>
    </source>
</evidence>
<feature type="transmembrane region" description="Helical" evidence="5">
    <location>
        <begin position="51"/>
        <end position="71"/>
    </location>
</feature>
<feature type="transmembrane region" description="Helical" evidence="5">
    <location>
        <begin position="78"/>
        <end position="98"/>
    </location>
</feature>
<feature type="transmembrane region" description="Helical" evidence="5">
    <location>
        <begin position="381"/>
        <end position="400"/>
    </location>
</feature>
<dbReference type="PROSITE" id="PS50043">
    <property type="entry name" value="HTH_LUXR_2"/>
    <property type="match status" value="1"/>
</dbReference>
<keyword evidence="5" id="KW-0812">Transmembrane</keyword>
<feature type="region of interest" description="Disordered" evidence="4">
    <location>
        <begin position="412"/>
        <end position="433"/>
    </location>
</feature>
<feature type="transmembrane region" description="Helical" evidence="5">
    <location>
        <begin position="333"/>
        <end position="350"/>
    </location>
</feature>
<feature type="transmembrane region" description="Helical" evidence="5">
    <location>
        <begin position="229"/>
        <end position="252"/>
    </location>
</feature>
<evidence type="ECO:0000313" key="15">
    <source>
        <dbReference type="Proteomes" id="UP000253970"/>
    </source>
</evidence>
<keyword evidence="5" id="KW-0472">Membrane</keyword>
<feature type="transmembrane region" description="Helical" evidence="5">
    <location>
        <begin position="104"/>
        <end position="123"/>
    </location>
</feature>
<evidence type="ECO:0000256" key="2">
    <source>
        <dbReference type="ARBA" id="ARBA00023125"/>
    </source>
</evidence>
<dbReference type="Proteomes" id="UP000253970">
    <property type="component" value="Unassembled WGS sequence"/>
</dbReference>
<evidence type="ECO:0000313" key="9">
    <source>
        <dbReference type="EMBL" id="RDB80068.1"/>
    </source>
</evidence>
<evidence type="ECO:0000259" key="6">
    <source>
        <dbReference type="PROSITE" id="PS50043"/>
    </source>
</evidence>
<dbReference type="InterPro" id="IPR016032">
    <property type="entry name" value="Sig_transdc_resp-reg_C-effctor"/>
</dbReference>
<dbReference type="Proteomes" id="UP000253752">
    <property type="component" value="Unassembled WGS sequence"/>
</dbReference>
<keyword evidence="3" id="KW-0804">Transcription</keyword>
<evidence type="ECO:0000313" key="7">
    <source>
        <dbReference type="EMBL" id="MVN32603.1"/>
    </source>
</evidence>
<feature type="transmembrane region" description="Helical" evidence="5">
    <location>
        <begin position="258"/>
        <end position="284"/>
    </location>
</feature>
<accession>A0A369MCT7</accession>
<feature type="transmembrane region" description="Helical" evidence="5">
    <location>
        <begin position="296"/>
        <end position="313"/>
    </location>
</feature>
<dbReference type="EMBL" id="PPTX01000008">
    <property type="protein sequence ID" value="RDB80068.1"/>
    <property type="molecule type" value="Genomic_DNA"/>
</dbReference>